<dbReference type="InterPro" id="IPR005119">
    <property type="entry name" value="LysR_subst-bd"/>
</dbReference>
<accession>A0A1M5AWL0</accession>
<dbReference type="Gene3D" id="3.40.190.10">
    <property type="entry name" value="Periplasmic binding protein-like II"/>
    <property type="match status" value="2"/>
</dbReference>
<organism evidence="2 3">
    <name type="scientific">Ruegeria intermedia</name>
    <dbReference type="NCBI Taxonomy" id="996115"/>
    <lineage>
        <taxon>Bacteria</taxon>
        <taxon>Pseudomonadati</taxon>
        <taxon>Pseudomonadota</taxon>
        <taxon>Alphaproteobacteria</taxon>
        <taxon>Rhodobacterales</taxon>
        <taxon>Roseobacteraceae</taxon>
        <taxon>Ruegeria</taxon>
    </lineage>
</organism>
<reference evidence="2 3" key="1">
    <citation type="submission" date="2016-11" db="EMBL/GenBank/DDBJ databases">
        <authorList>
            <person name="Varghese N."/>
            <person name="Submissions S."/>
        </authorList>
    </citation>
    <scope>NUCLEOTIDE SEQUENCE [LARGE SCALE GENOMIC DNA]</scope>
    <source>
        <strain evidence="2 3">DSM 29341</strain>
    </source>
</reference>
<dbReference type="AlphaFoldDB" id="A0A1M5AWL0"/>
<proteinExistence type="predicted"/>
<name>A0A1M5AWL0_9RHOB</name>
<dbReference type="Pfam" id="PF03466">
    <property type="entry name" value="LysR_substrate"/>
    <property type="match status" value="1"/>
</dbReference>
<evidence type="ECO:0000259" key="1">
    <source>
        <dbReference type="Pfam" id="PF03466"/>
    </source>
</evidence>
<sequence length="76" mass="8202">MVGLSVAMAGGGLCLAHDTIARRLLDEGRLTAPFEHRAPMPEAYYLLLSPQAEETPGAVAFADWIRAEIAAEQHRA</sequence>
<protein>
    <submittedName>
        <fullName evidence="2">LysR substrate binding domain-containing protein</fullName>
    </submittedName>
</protein>
<dbReference type="SUPFAM" id="SSF53850">
    <property type="entry name" value="Periplasmic binding protein-like II"/>
    <property type="match status" value="1"/>
</dbReference>
<gene>
    <name evidence="2" type="ORF">SAMN05444279_12916</name>
</gene>
<dbReference type="Proteomes" id="UP000325134">
    <property type="component" value="Unassembled WGS sequence"/>
</dbReference>
<keyword evidence="3" id="KW-1185">Reference proteome</keyword>
<evidence type="ECO:0000313" key="3">
    <source>
        <dbReference type="Proteomes" id="UP000325134"/>
    </source>
</evidence>
<evidence type="ECO:0000313" key="2">
    <source>
        <dbReference type="EMBL" id="SHF34628.1"/>
    </source>
</evidence>
<feature type="domain" description="LysR substrate-binding" evidence="1">
    <location>
        <begin position="4"/>
        <end position="68"/>
    </location>
</feature>
<dbReference type="EMBL" id="FQVK01000029">
    <property type="protein sequence ID" value="SHF34628.1"/>
    <property type="molecule type" value="Genomic_DNA"/>
</dbReference>